<evidence type="ECO:0000313" key="9">
    <source>
        <dbReference type="Proteomes" id="UP000199531"/>
    </source>
</evidence>
<comment type="similarity">
    <text evidence="2 4">Belongs to the TPP enzyme family.</text>
</comment>
<keyword evidence="3 4" id="KW-0786">Thiamine pyrophosphate</keyword>
<gene>
    <name evidence="8" type="ORF">SAMN02745977_00694</name>
</gene>
<dbReference type="STRING" id="1121117.SAMN02745977_00694"/>
<evidence type="ECO:0000256" key="2">
    <source>
        <dbReference type="ARBA" id="ARBA00007812"/>
    </source>
</evidence>
<evidence type="ECO:0000259" key="7">
    <source>
        <dbReference type="Pfam" id="PF02776"/>
    </source>
</evidence>
<protein>
    <submittedName>
        <fullName evidence="8">Acetolactate synthase-1/2/3 large subunit</fullName>
    </submittedName>
</protein>
<dbReference type="GO" id="GO:0030976">
    <property type="term" value="F:thiamine pyrophosphate binding"/>
    <property type="evidence" value="ECO:0007669"/>
    <property type="project" value="InterPro"/>
</dbReference>
<dbReference type="Pfam" id="PF02776">
    <property type="entry name" value="TPP_enzyme_N"/>
    <property type="match status" value="1"/>
</dbReference>
<sequence>MKKTAAQLAVHALEQLGITHTFGIPGVHNTELYDALAQSRQITPLLVTHEGGGAFMADAFSRLNWGGIGADGAARAIGTLAIVPAAGLTHAASGIGEAYLAGIPMLVLTGGTRTDSGRRYQLHGIDQLEMARGFTKAAFRVTGHAQVVPTLFEAYRIATSGVPGPVLVELPVNLQIFSGDAGAVPEWQAAEAPPLPDAALIRQAADVLQHARQPGLFVGWGARHAQAELVALAELLQMPVSTTLQGLAVFPGDHPLHAGFGFSRSAVPAAQNAFRQCDALLAVGARFAEIPTGSFGARVPQALVHVDIDPEVPGANYPAQVALVGDAQPVLRALLEELRNRQARREVNSRLQHQIASDKAAYLDSWLKHGDQTHVNPAAFFTSLRRQMPADSITVLDDGNHTFLAAELYSYPRGSALLTPSDFNAMGYAVPAAIGARLAQPQREVVAIVGDGGFAMSCMEIMTATANGLGVIFCVFNDGALAQIAQAQQLPYQRLTCTTLPHRIGLQGVAQATGAAYVPMPDNHCIDSTIAEARKLAAQGRPVIVDVAIDYSRQTTFTQGTTKTNFRSFPLGQKLRFLRRIVGRKLRP</sequence>
<dbReference type="RefSeq" id="WP_091813872.1">
    <property type="nucleotide sequence ID" value="NZ_FOCW01000001.1"/>
</dbReference>
<dbReference type="SUPFAM" id="SSF52518">
    <property type="entry name" value="Thiamin diphosphate-binding fold (THDP-binding)"/>
    <property type="match status" value="2"/>
</dbReference>
<dbReference type="InterPro" id="IPR000399">
    <property type="entry name" value="TPP-bd_CS"/>
</dbReference>
<proteinExistence type="inferred from homology"/>
<dbReference type="PANTHER" id="PTHR18968">
    <property type="entry name" value="THIAMINE PYROPHOSPHATE ENZYMES"/>
    <property type="match status" value="1"/>
</dbReference>
<dbReference type="InterPro" id="IPR011766">
    <property type="entry name" value="TPP_enzyme_TPP-bd"/>
</dbReference>
<dbReference type="InterPro" id="IPR045229">
    <property type="entry name" value="TPP_enz"/>
</dbReference>
<evidence type="ECO:0000259" key="6">
    <source>
        <dbReference type="Pfam" id="PF02775"/>
    </source>
</evidence>
<dbReference type="InterPro" id="IPR029061">
    <property type="entry name" value="THDP-binding"/>
</dbReference>
<evidence type="ECO:0000256" key="3">
    <source>
        <dbReference type="ARBA" id="ARBA00023052"/>
    </source>
</evidence>
<dbReference type="AlphaFoldDB" id="A0A1H8EHH3"/>
<reference evidence="8 9" key="1">
    <citation type="submission" date="2016-10" db="EMBL/GenBank/DDBJ databases">
        <authorList>
            <person name="de Groot N.N."/>
        </authorList>
    </citation>
    <scope>NUCLEOTIDE SEQUENCE [LARGE SCALE GENOMIC DNA]</scope>
    <source>
        <strain evidence="8 9">DSM 15123</strain>
    </source>
</reference>
<dbReference type="OrthoDB" id="2254214at2"/>
<dbReference type="Gene3D" id="3.40.50.1220">
    <property type="entry name" value="TPP-binding domain"/>
    <property type="match status" value="1"/>
</dbReference>
<dbReference type="Proteomes" id="UP000199531">
    <property type="component" value="Unassembled WGS sequence"/>
</dbReference>
<dbReference type="GO" id="GO:0009099">
    <property type="term" value="P:L-valine biosynthetic process"/>
    <property type="evidence" value="ECO:0007669"/>
    <property type="project" value="TreeGrafter"/>
</dbReference>
<comment type="cofactor">
    <cofactor evidence="1">
        <name>thiamine diphosphate</name>
        <dbReference type="ChEBI" id="CHEBI:58937"/>
    </cofactor>
</comment>
<dbReference type="CDD" id="cd07035">
    <property type="entry name" value="TPP_PYR_POX_like"/>
    <property type="match status" value="1"/>
</dbReference>
<dbReference type="CDD" id="cd00568">
    <property type="entry name" value="TPP_enzymes"/>
    <property type="match status" value="1"/>
</dbReference>
<evidence type="ECO:0000313" key="8">
    <source>
        <dbReference type="EMBL" id="SEN18923.1"/>
    </source>
</evidence>
<dbReference type="Pfam" id="PF00205">
    <property type="entry name" value="TPP_enzyme_M"/>
    <property type="match status" value="1"/>
</dbReference>
<dbReference type="GO" id="GO:0003984">
    <property type="term" value="F:acetolactate synthase activity"/>
    <property type="evidence" value="ECO:0007669"/>
    <property type="project" value="TreeGrafter"/>
</dbReference>
<feature type="domain" description="Thiamine pyrophosphate enzyme central" evidence="5">
    <location>
        <begin position="201"/>
        <end position="334"/>
    </location>
</feature>
<name>A0A1H8EHH3_9BURK</name>
<evidence type="ECO:0000256" key="1">
    <source>
        <dbReference type="ARBA" id="ARBA00001964"/>
    </source>
</evidence>
<accession>A0A1H8EHH3</accession>
<evidence type="ECO:0000259" key="5">
    <source>
        <dbReference type="Pfam" id="PF00205"/>
    </source>
</evidence>
<dbReference type="GO" id="GO:0000287">
    <property type="term" value="F:magnesium ion binding"/>
    <property type="evidence" value="ECO:0007669"/>
    <property type="project" value="InterPro"/>
</dbReference>
<evidence type="ECO:0000256" key="4">
    <source>
        <dbReference type="RuleBase" id="RU362132"/>
    </source>
</evidence>
<feature type="domain" description="Thiamine pyrophosphate enzyme N-terminal TPP-binding" evidence="7">
    <location>
        <begin position="4"/>
        <end position="130"/>
    </location>
</feature>
<dbReference type="InterPro" id="IPR012001">
    <property type="entry name" value="Thiamin_PyroP_enz_TPP-bd_dom"/>
</dbReference>
<feature type="domain" description="Thiamine pyrophosphate enzyme TPP-binding" evidence="6">
    <location>
        <begin position="399"/>
        <end position="547"/>
    </location>
</feature>
<dbReference type="InterPro" id="IPR012000">
    <property type="entry name" value="Thiamin_PyroP_enz_cen_dom"/>
</dbReference>
<dbReference type="PANTHER" id="PTHR18968:SF13">
    <property type="entry name" value="ACETOLACTATE SYNTHASE CATALYTIC SUBUNIT, MITOCHONDRIAL"/>
    <property type="match status" value="1"/>
</dbReference>
<dbReference type="Pfam" id="PF02775">
    <property type="entry name" value="TPP_enzyme_C"/>
    <property type="match status" value="1"/>
</dbReference>
<keyword evidence="9" id="KW-1185">Reference proteome</keyword>
<dbReference type="PROSITE" id="PS00187">
    <property type="entry name" value="TPP_ENZYMES"/>
    <property type="match status" value="1"/>
</dbReference>
<dbReference type="Gene3D" id="3.40.50.970">
    <property type="match status" value="2"/>
</dbReference>
<dbReference type="GO" id="GO:0050660">
    <property type="term" value="F:flavin adenine dinucleotide binding"/>
    <property type="evidence" value="ECO:0007669"/>
    <property type="project" value="TreeGrafter"/>
</dbReference>
<dbReference type="EMBL" id="FOCW01000001">
    <property type="protein sequence ID" value="SEN18923.1"/>
    <property type="molecule type" value="Genomic_DNA"/>
</dbReference>
<dbReference type="SUPFAM" id="SSF52467">
    <property type="entry name" value="DHS-like NAD/FAD-binding domain"/>
    <property type="match status" value="1"/>
</dbReference>
<dbReference type="GO" id="GO:0005948">
    <property type="term" value="C:acetolactate synthase complex"/>
    <property type="evidence" value="ECO:0007669"/>
    <property type="project" value="TreeGrafter"/>
</dbReference>
<dbReference type="InterPro" id="IPR029035">
    <property type="entry name" value="DHS-like_NAD/FAD-binding_dom"/>
</dbReference>
<organism evidence="8 9">
    <name type="scientific">Brachymonas denitrificans DSM 15123</name>
    <dbReference type="NCBI Taxonomy" id="1121117"/>
    <lineage>
        <taxon>Bacteria</taxon>
        <taxon>Pseudomonadati</taxon>
        <taxon>Pseudomonadota</taxon>
        <taxon>Betaproteobacteria</taxon>
        <taxon>Burkholderiales</taxon>
        <taxon>Comamonadaceae</taxon>
        <taxon>Brachymonas</taxon>
    </lineage>
</organism>
<dbReference type="GO" id="GO:0009097">
    <property type="term" value="P:isoleucine biosynthetic process"/>
    <property type="evidence" value="ECO:0007669"/>
    <property type="project" value="TreeGrafter"/>
</dbReference>